<dbReference type="SUPFAM" id="SSF54909">
    <property type="entry name" value="Dimeric alpha+beta barrel"/>
    <property type="match status" value="1"/>
</dbReference>
<comment type="caution">
    <text evidence="5">The sequence shown here is derived from an EMBL/GenBank/DDBJ whole genome shotgun (WGS) entry which is preliminary data.</text>
</comment>
<dbReference type="PANTHER" id="PTHR30154:SF34">
    <property type="entry name" value="TRANSCRIPTIONAL REGULATOR AZLB"/>
    <property type="match status" value="1"/>
</dbReference>
<dbReference type="Pfam" id="PF13412">
    <property type="entry name" value="HTH_24"/>
    <property type="match status" value="1"/>
</dbReference>
<keyword evidence="2" id="KW-0238">DNA-binding</keyword>
<dbReference type="CDD" id="cd00090">
    <property type="entry name" value="HTH_ARSR"/>
    <property type="match status" value="1"/>
</dbReference>
<evidence type="ECO:0000313" key="6">
    <source>
        <dbReference type="Proteomes" id="UP000002943"/>
    </source>
</evidence>
<dbReference type="OrthoDB" id="166264at2"/>
<dbReference type="InterPro" id="IPR019885">
    <property type="entry name" value="Tscrpt_reg_HTH_AsnC-type_CS"/>
</dbReference>
<dbReference type="Proteomes" id="UP000002943">
    <property type="component" value="Unassembled WGS sequence"/>
</dbReference>
<dbReference type="InterPro" id="IPR000485">
    <property type="entry name" value="AsnC-type_HTH_dom"/>
</dbReference>
<dbReference type="STRING" id="796620.VIBC2010_07049"/>
<dbReference type="RefSeq" id="WP_009601136.1">
    <property type="nucleotide sequence ID" value="NZ_AEIU01000069.1"/>
</dbReference>
<dbReference type="InterPro" id="IPR019887">
    <property type="entry name" value="Tscrpt_reg_AsnC/Lrp_C"/>
</dbReference>
<dbReference type="eggNOG" id="COG1522">
    <property type="taxonomic scope" value="Bacteria"/>
</dbReference>
<name>E3BJD7_9VIBR</name>
<evidence type="ECO:0000256" key="2">
    <source>
        <dbReference type="ARBA" id="ARBA00023125"/>
    </source>
</evidence>
<organism evidence="5 6">
    <name type="scientific">Vibrio caribbeanicus ATCC BAA-2122</name>
    <dbReference type="NCBI Taxonomy" id="796620"/>
    <lineage>
        <taxon>Bacteria</taxon>
        <taxon>Pseudomonadati</taxon>
        <taxon>Pseudomonadota</taxon>
        <taxon>Gammaproteobacteria</taxon>
        <taxon>Vibrionales</taxon>
        <taxon>Vibrionaceae</taxon>
        <taxon>Vibrio</taxon>
    </lineage>
</organism>
<protein>
    <submittedName>
        <fullName evidence="5">AsnC family transcriptional regulator</fullName>
    </submittedName>
</protein>
<dbReference type="AlphaFoldDB" id="E3BJD7"/>
<accession>E3BJD7</accession>
<gene>
    <name evidence="5" type="ORF">VIBC2010_07049</name>
</gene>
<dbReference type="SMART" id="SM00344">
    <property type="entry name" value="HTH_ASNC"/>
    <property type="match status" value="1"/>
</dbReference>
<keyword evidence="6" id="KW-1185">Reference proteome</keyword>
<dbReference type="GO" id="GO:0005829">
    <property type="term" value="C:cytosol"/>
    <property type="evidence" value="ECO:0007669"/>
    <property type="project" value="TreeGrafter"/>
</dbReference>
<dbReference type="InterPro" id="IPR011991">
    <property type="entry name" value="ArsR-like_HTH"/>
</dbReference>
<feature type="domain" description="HTH asnC-type" evidence="4">
    <location>
        <begin position="1"/>
        <end position="62"/>
    </location>
</feature>
<evidence type="ECO:0000259" key="4">
    <source>
        <dbReference type="PROSITE" id="PS50956"/>
    </source>
</evidence>
<dbReference type="Gene3D" id="1.10.10.10">
    <property type="entry name" value="Winged helix-like DNA-binding domain superfamily/Winged helix DNA-binding domain"/>
    <property type="match status" value="1"/>
</dbReference>
<keyword evidence="1" id="KW-0805">Transcription regulation</keyword>
<dbReference type="InterPro" id="IPR011008">
    <property type="entry name" value="Dimeric_a/b-barrel"/>
</dbReference>
<dbReference type="EMBL" id="AEIU01000069">
    <property type="protein sequence ID" value="EFP96706.1"/>
    <property type="molecule type" value="Genomic_DNA"/>
</dbReference>
<evidence type="ECO:0000256" key="1">
    <source>
        <dbReference type="ARBA" id="ARBA00023015"/>
    </source>
</evidence>
<dbReference type="InterPro" id="IPR019888">
    <property type="entry name" value="Tscrpt_reg_AsnC-like"/>
</dbReference>
<dbReference type="GO" id="GO:0006355">
    <property type="term" value="P:regulation of DNA-templated transcription"/>
    <property type="evidence" value="ECO:0007669"/>
    <property type="project" value="UniProtKB-ARBA"/>
</dbReference>
<dbReference type="InterPro" id="IPR036388">
    <property type="entry name" value="WH-like_DNA-bd_sf"/>
</dbReference>
<dbReference type="Pfam" id="PF01037">
    <property type="entry name" value="AsnC_trans_reg"/>
    <property type="match status" value="1"/>
</dbReference>
<dbReference type="Gene3D" id="3.30.70.920">
    <property type="match status" value="1"/>
</dbReference>
<dbReference type="GO" id="GO:0043200">
    <property type="term" value="P:response to amino acid"/>
    <property type="evidence" value="ECO:0007669"/>
    <property type="project" value="TreeGrafter"/>
</dbReference>
<keyword evidence="3" id="KW-0804">Transcription</keyword>
<dbReference type="SUPFAM" id="SSF46785">
    <property type="entry name" value="Winged helix' DNA-binding domain"/>
    <property type="match status" value="1"/>
</dbReference>
<dbReference type="PROSITE" id="PS00519">
    <property type="entry name" value="HTH_ASNC_1"/>
    <property type="match status" value="1"/>
</dbReference>
<proteinExistence type="predicted"/>
<dbReference type="PROSITE" id="PS50956">
    <property type="entry name" value="HTH_ASNC_2"/>
    <property type="match status" value="1"/>
</dbReference>
<evidence type="ECO:0000256" key="3">
    <source>
        <dbReference type="ARBA" id="ARBA00023163"/>
    </source>
</evidence>
<reference evidence="5 6" key="1">
    <citation type="journal article" date="2012" name="Int. J. Syst. Evol. Microbiol.">
        <title>Vibrio caribbeanicus sp. nov., isolated from the marine sponge Scleritoderma cyanea.</title>
        <authorList>
            <person name="Hoffmann M."/>
            <person name="Monday S.R."/>
            <person name="Allard M.W."/>
            <person name="Strain E.A."/>
            <person name="Whittaker P."/>
            <person name="Naum M."/>
            <person name="McCarthy P.J."/>
            <person name="Lopez J.V."/>
            <person name="Fischer M."/>
            <person name="Brown E.W."/>
        </authorList>
    </citation>
    <scope>NUCLEOTIDE SEQUENCE [LARGE SCALE GENOMIC DNA]</scope>
    <source>
        <strain evidence="5 6">ATCC BAA-2122</strain>
    </source>
</reference>
<dbReference type="PANTHER" id="PTHR30154">
    <property type="entry name" value="LEUCINE-RESPONSIVE REGULATORY PROTEIN"/>
    <property type="match status" value="1"/>
</dbReference>
<sequence>MDNKDRLIIEALQNNGRIAISELAASLNMSDTPCLRRIRKLEQSGVIRGYKCCLDPKKLGYHVVIHAFVSLKSNSEEAGELFEKSIVNIPQVTECSVIIGHHDYLIKVVAKDLAHYESLLKKQISTIDCIAKIESTVELKSVFQRSTLPTD</sequence>
<dbReference type="GO" id="GO:0043565">
    <property type="term" value="F:sequence-specific DNA binding"/>
    <property type="evidence" value="ECO:0007669"/>
    <property type="project" value="InterPro"/>
</dbReference>
<dbReference type="InterPro" id="IPR036390">
    <property type="entry name" value="WH_DNA-bd_sf"/>
</dbReference>
<dbReference type="PRINTS" id="PR00033">
    <property type="entry name" value="HTHASNC"/>
</dbReference>
<evidence type="ECO:0000313" key="5">
    <source>
        <dbReference type="EMBL" id="EFP96706.1"/>
    </source>
</evidence>